<dbReference type="AlphaFoldDB" id="A0A923KUX7"/>
<sequence>MYPKEFFIEQFQNKETDQLLRRYATVELTEEAKEAILEILKKRGVSPDKLGSLVRQAKKDSYRQSRGTTECDHCGNSARFSPVLDGGQRFCSKSCLRKARLLEISVDISETEIVRHARNIKIGECPDCHRKDSKVEVRYYYRVWSAAIITQWTKRNHVCCRACGRQTNFGSLMFCLLLGWWGIPWGIIITPAQIISNIVEMFKARDEPEPSEELIAVARINLAAARARQQQAEAVDA</sequence>
<name>A0A923KUX7_9BURK</name>
<accession>A0A923KUX7</accession>
<feature type="transmembrane region" description="Helical" evidence="1">
    <location>
        <begin position="169"/>
        <end position="195"/>
    </location>
</feature>
<keyword evidence="3" id="KW-1185">Reference proteome</keyword>
<keyword evidence="1" id="KW-1133">Transmembrane helix</keyword>
<protein>
    <submittedName>
        <fullName evidence="2">Uncharacterized protein</fullName>
    </submittedName>
</protein>
<evidence type="ECO:0000313" key="2">
    <source>
        <dbReference type="EMBL" id="MBC3882632.1"/>
    </source>
</evidence>
<gene>
    <name evidence="2" type="ORF">H8K36_14680</name>
</gene>
<dbReference type="EMBL" id="JACOFZ010000006">
    <property type="protein sequence ID" value="MBC3882632.1"/>
    <property type="molecule type" value="Genomic_DNA"/>
</dbReference>
<keyword evidence="1" id="KW-0812">Transmembrane</keyword>
<proteinExistence type="predicted"/>
<keyword evidence="1" id="KW-0472">Membrane</keyword>
<evidence type="ECO:0000313" key="3">
    <source>
        <dbReference type="Proteomes" id="UP000627446"/>
    </source>
</evidence>
<organism evidence="2 3">
    <name type="scientific">Undibacterium nitidum</name>
    <dbReference type="NCBI Taxonomy" id="2762298"/>
    <lineage>
        <taxon>Bacteria</taxon>
        <taxon>Pseudomonadati</taxon>
        <taxon>Pseudomonadota</taxon>
        <taxon>Betaproteobacteria</taxon>
        <taxon>Burkholderiales</taxon>
        <taxon>Oxalobacteraceae</taxon>
        <taxon>Undibacterium</taxon>
    </lineage>
</organism>
<comment type="caution">
    <text evidence="2">The sequence shown here is derived from an EMBL/GenBank/DDBJ whole genome shotgun (WGS) entry which is preliminary data.</text>
</comment>
<evidence type="ECO:0000256" key="1">
    <source>
        <dbReference type="SAM" id="Phobius"/>
    </source>
</evidence>
<dbReference type="Proteomes" id="UP000627446">
    <property type="component" value="Unassembled WGS sequence"/>
</dbReference>
<reference evidence="2" key="1">
    <citation type="submission" date="2020-08" db="EMBL/GenBank/DDBJ databases">
        <title>Novel species isolated from subtropical streams in China.</title>
        <authorList>
            <person name="Lu H."/>
        </authorList>
    </citation>
    <scope>NUCLEOTIDE SEQUENCE</scope>
    <source>
        <strain evidence="2">LX22W</strain>
    </source>
</reference>
<dbReference type="RefSeq" id="WP_186917247.1">
    <property type="nucleotide sequence ID" value="NZ_JACOFZ010000006.1"/>
</dbReference>